<name>A0A4R3HS35_PAULE</name>
<dbReference type="PROSITE" id="PS00107">
    <property type="entry name" value="PROTEIN_KINASE_ATP"/>
    <property type="match status" value="1"/>
</dbReference>
<evidence type="ECO:0000256" key="6">
    <source>
        <dbReference type="SAM" id="MobiDB-lite"/>
    </source>
</evidence>
<evidence type="ECO:0000256" key="2">
    <source>
        <dbReference type="ARBA" id="ARBA00022741"/>
    </source>
</evidence>
<sequence length="721" mass="78581">MANFADAIRSFYGSGLSHGEFYARVDRALELEQASPERLLDILSEENARIPLPPDVYAALKQRIERRAEATQALGAEETRVQTRPGEQRWTQTTGSMSDNDNSMPGDGLERMKGVGDTLNGRFVLEECIGFGGMGTVYKALDLRKLEASDRKPYIAIKVLNVQFRGHPKSLIALQREARKAQTLAHPNIVTVYDFDRDGAMVYLTMEYLSGKPLSHIVRAPGFSGLPFSEVLHIVTGICRALAYAHERGFVHCDLKPANVFLLDNGEVKVIDFGIARVFHKTEEDSEATVFDPGSLGGMTPAYASPEMIEHLDPDPRDDIYALACITYELLTGKHPFNRMSATQARSNGMRPERPPKIGNRQWRALKAALAFDRHGRTPAVMEFLHEFSGETNKPVLIAAAAASGVTLLVLALVGLTFYLASRPESPISSGSSTVAQSEQTSPSVTPEGRDSSPAATTPSTESQAPVTRTPTTPPRSTQAPTTSPPTTPTPTTQPPVLSLAAVTPVLDKVPCSALAASVKGTELQVRGFLDKRIGTNQLKSMMADIPGAKTINVDTQAVADNDCPVVEIFAPYWKRNQEAKRAATIRTRARNAILNEGDPLIVDVKTPSYGSYVYVDYFVLDGSVAHLVPNQRSRANQAPANYEAAIGSLGNWVISAPFGTELIVLLLTPSPLFIPVRPEVESRAAYLQLLQKQLKEMSAKPGSEHIVADFVQITTRPRKK</sequence>
<organism evidence="8 9">
    <name type="scientific">Paucimonas lemoignei</name>
    <name type="common">Pseudomonas lemoignei</name>
    <dbReference type="NCBI Taxonomy" id="29443"/>
    <lineage>
        <taxon>Bacteria</taxon>
        <taxon>Pseudomonadati</taxon>
        <taxon>Pseudomonadota</taxon>
        <taxon>Betaproteobacteria</taxon>
        <taxon>Burkholderiales</taxon>
        <taxon>Burkholderiaceae</taxon>
        <taxon>Paucimonas</taxon>
    </lineage>
</organism>
<keyword evidence="3 8" id="KW-0418">Kinase</keyword>
<dbReference type="RefSeq" id="WP_132259219.1">
    <property type="nucleotide sequence ID" value="NZ_SLZQ01000008.1"/>
</dbReference>
<dbReference type="SUPFAM" id="SSF56112">
    <property type="entry name" value="Protein kinase-like (PK-like)"/>
    <property type="match status" value="1"/>
</dbReference>
<evidence type="ECO:0000256" key="1">
    <source>
        <dbReference type="ARBA" id="ARBA00022679"/>
    </source>
</evidence>
<protein>
    <submittedName>
        <fullName evidence="8">Serine/threonine protein kinase</fullName>
    </submittedName>
</protein>
<feature type="binding site" evidence="5">
    <location>
        <position position="158"/>
    </location>
    <ligand>
        <name>ATP</name>
        <dbReference type="ChEBI" id="CHEBI:30616"/>
    </ligand>
</feature>
<dbReference type="OrthoDB" id="9791419at2"/>
<dbReference type="Pfam" id="PF14326">
    <property type="entry name" value="DUF4384"/>
    <property type="match status" value="1"/>
</dbReference>
<dbReference type="PROSITE" id="PS50011">
    <property type="entry name" value="PROTEIN_KINASE_DOM"/>
    <property type="match status" value="1"/>
</dbReference>
<dbReference type="PANTHER" id="PTHR43289:SF6">
    <property type="entry name" value="SERINE_THREONINE-PROTEIN KINASE NEKL-3"/>
    <property type="match status" value="1"/>
</dbReference>
<dbReference type="InterPro" id="IPR025493">
    <property type="entry name" value="DUF4384"/>
</dbReference>
<keyword evidence="8" id="KW-0723">Serine/threonine-protein kinase</keyword>
<dbReference type="InterPro" id="IPR011009">
    <property type="entry name" value="Kinase-like_dom_sf"/>
</dbReference>
<evidence type="ECO:0000259" key="7">
    <source>
        <dbReference type="PROSITE" id="PS50011"/>
    </source>
</evidence>
<proteinExistence type="predicted"/>
<feature type="compositionally biased region" description="Polar residues" evidence="6">
    <location>
        <begin position="89"/>
        <end position="103"/>
    </location>
</feature>
<feature type="compositionally biased region" description="Polar residues" evidence="6">
    <location>
        <begin position="434"/>
        <end position="445"/>
    </location>
</feature>
<comment type="caution">
    <text evidence="8">The sequence shown here is derived from an EMBL/GenBank/DDBJ whole genome shotgun (WGS) entry which is preliminary data.</text>
</comment>
<dbReference type="InterPro" id="IPR008271">
    <property type="entry name" value="Ser/Thr_kinase_AS"/>
</dbReference>
<feature type="domain" description="Protein kinase" evidence="7">
    <location>
        <begin position="123"/>
        <end position="389"/>
    </location>
</feature>
<gene>
    <name evidence="8" type="ORF">EDC30_10810</name>
</gene>
<keyword evidence="4 5" id="KW-0067">ATP-binding</keyword>
<keyword evidence="1" id="KW-0808">Transferase</keyword>
<dbReference type="GO" id="GO:0004674">
    <property type="term" value="F:protein serine/threonine kinase activity"/>
    <property type="evidence" value="ECO:0007669"/>
    <property type="project" value="UniProtKB-KW"/>
</dbReference>
<dbReference type="Gene3D" id="3.30.200.20">
    <property type="entry name" value="Phosphorylase Kinase, domain 1"/>
    <property type="match status" value="1"/>
</dbReference>
<dbReference type="GO" id="GO:0005524">
    <property type="term" value="F:ATP binding"/>
    <property type="evidence" value="ECO:0007669"/>
    <property type="project" value="UniProtKB-UniRule"/>
</dbReference>
<dbReference type="AlphaFoldDB" id="A0A4R3HS35"/>
<evidence type="ECO:0000313" key="8">
    <source>
        <dbReference type="EMBL" id="TCS35947.1"/>
    </source>
</evidence>
<dbReference type="PANTHER" id="PTHR43289">
    <property type="entry name" value="MITOGEN-ACTIVATED PROTEIN KINASE KINASE KINASE 20-RELATED"/>
    <property type="match status" value="1"/>
</dbReference>
<keyword evidence="9" id="KW-1185">Reference proteome</keyword>
<feature type="region of interest" description="Disordered" evidence="6">
    <location>
        <begin position="72"/>
        <end position="105"/>
    </location>
</feature>
<dbReference type="InterPro" id="IPR017441">
    <property type="entry name" value="Protein_kinase_ATP_BS"/>
</dbReference>
<reference evidence="8 9" key="1">
    <citation type="submission" date="2019-03" db="EMBL/GenBank/DDBJ databases">
        <title>Genomic Encyclopedia of Type Strains, Phase IV (KMG-IV): sequencing the most valuable type-strain genomes for metagenomic binning, comparative biology and taxonomic classification.</title>
        <authorList>
            <person name="Goeker M."/>
        </authorList>
    </citation>
    <scope>NUCLEOTIDE SEQUENCE [LARGE SCALE GENOMIC DNA]</scope>
    <source>
        <strain evidence="8 9">DSM 7445</strain>
    </source>
</reference>
<evidence type="ECO:0000313" key="9">
    <source>
        <dbReference type="Proteomes" id="UP000295382"/>
    </source>
</evidence>
<evidence type="ECO:0000256" key="3">
    <source>
        <dbReference type="ARBA" id="ARBA00022777"/>
    </source>
</evidence>
<dbReference type="CDD" id="cd14014">
    <property type="entry name" value="STKc_PknB_like"/>
    <property type="match status" value="1"/>
</dbReference>
<dbReference type="EMBL" id="SLZQ01000008">
    <property type="protein sequence ID" value="TCS35947.1"/>
    <property type="molecule type" value="Genomic_DNA"/>
</dbReference>
<dbReference type="SMART" id="SM00220">
    <property type="entry name" value="S_TKc"/>
    <property type="match status" value="1"/>
</dbReference>
<dbReference type="Gene3D" id="1.10.510.10">
    <property type="entry name" value="Transferase(Phosphotransferase) domain 1"/>
    <property type="match status" value="1"/>
</dbReference>
<keyword evidence="2 5" id="KW-0547">Nucleotide-binding</keyword>
<feature type="compositionally biased region" description="Pro residues" evidence="6">
    <location>
        <begin position="483"/>
        <end position="494"/>
    </location>
</feature>
<accession>A0A4R3HS35</accession>
<feature type="region of interest" description="Disordered" evidence="6">
    <location>
        <begin position="427"/>
        <end position="496"/>
    </location>
</feature>
<feature type="compositionally biased region" description="Low complexity" evidence="6">
    <location>
        <begin position="452"/>
        <end position="482"/>
    </location>
</feature>
<evidence type="ECO:0000256" key="4">
    <source>
        <dbReference type="ARBA" id="ARBA00022840"/>
    </source>
</evidence>
<dbReference type="Proteomes" id="UP000295382">
    <property type="component" value="Unassembled WGS sequence"/>
</dbReference>
<dbReference type="PROSITE" id="PS00108">
    <property type="entry name" value="PROTEIN_KINASE_ST"/>
    <property type="match status" value="1"/>
</dbReference>
<evidence type="ECO:0000256" key="5">
    <source>
        <dbReference type="PROSITE-ProRule" id="PRU10141"/>
    </source>
</evidence>
<dbReference type="InterPro" id="IPR000719">
    <property type="entry name" value="Prot_kinase_dom"/>
</dbReference>
<dbReference type="Pfam" id="PF00069">
    <property type="entry name" value="Pkinase"/>
    <property type="match status" value="1"/>
</dbReference>